<dbReference type="InterPro" id="IPR019557">
    <property type="entry name" value="AminoTfrase-like_pln_mobile"/>
</dbReference>
<name>A0AAD2ADG9_9LAMI</name>
<gene>
    <name evidence="3" type="ORF">FPE_LOCUS31621</name>
</gene>
<accession>A0AAD2ADG9</accession>
<feature type="compositionally biased region" description="Basic and acidic residues" evidence="1">
    <location>
        <begin position="559"/>
        <end position="568"/>
    </location>
</feature>
<dbReference type="PANTHER" id="PTHR46033:SF67">
    <property type="entry name" value="AMINOTRANSFERASE-LIKE, PLANT MOBILE DOMAIN FAMILY PROTEIN"/>
    <property type="match status" value="1"/>
</dbReference>
<dbReference type="PANTHER" id="PTHR46033">
    <property type="entry name" value="PROTEIN MAIN-LIKE 2"/>
    <property type="match status" value="1"/>
</dbReference>
<dbReference type="EMBL" id="OU503055">
    <property type="protein sequence ID" value="CAI9784191.1"/>
    <property type="molecule type" value="Genomic_DNA"/>
</dbReference>
<dbReference type="Proteomes" id="UP000834106">
    <property type="component" value="Chromosome 20"/>
</dbReference>
<dbReference type="AlphaFoldDB" id="A0AAD2ADG9"/>
<evidence type="ECO:0000313" key="3">
    <source>
        <dbReference type="EMBL" id="CAI9784191.1"/>
    </source>
</evidence>
<evidence type="ECO:0000259" key="2">
    <source>
        <dbReference type="Pfam" id="PF10536"/>
    </source>
</evidence>
<organism evidence="3 4">
    <name type="scientific">Fraxinus pennsylvanica</name>
    <dbReference type="NCBI Taxonomy" id="56036"/>
    <lineage>
        <taxon>Eukaryota</taxon>
        <taxon>Viridiplantae</taxon>
        <taxon>Streptophyta</taxon>
        <taxon>Embryophyta</taxon>
        <taxon>Tracheophyta</taxon>
        <taxon>Spermatophyta</taxon>
        <taxon>Magnoliopsida</taxon>
        <taxon>eudicotyledons</taxon>
        <taxon>Gunneridae</taxon>
        <taxon>Pentapetalae</taxon>
        <taxon>asterids</taxon>
        <taxon>lamiids</taxon>
        <taxon>Lamiales</taxon>
        <taxon>Oleaceae</taxon>
        <taxon>Oleeae</taxon>
        <taxon>Fraxinus</taxon>
    </lineage>
</organism>
<dbReference type="InterPro" id="IPR044824">
    <property type="entry name" value="MAIN-like"/>
</dbReference>
<proteinExistence type="predicted"/>
<reference evidence="3" key="1">
    <citation type="submission" date="2023-05" db="EMBL/GenBank/DDBJ databases">
        <authorList>
            <person name="Huff M."/>
        </authorList>
    </citation>
    <scope>NUCLEOTIDE SEQUENCE</scope>
</reference>
<feature type="domain" description="Aminotransferase-like plant mobile" evidence="2">
    <location>
        <begin position="97"/>
        <end position="459"/>
    </location>
</feature>
<dbReference type="Pfam" id="PF10536">
    <property type="entry name" value="PMD"/>
    <property type="match status" value="1"/>
</dbReference>
<dbReference type="GO" id="GO:0010073">
    <property type="term" value="P:meristem maintenance"/>
    <property type="evidence" value="ECO:0007669"/>
    <property type="project" value="InterPro"/>
</dbReference>
<evidence type="ECO:0000313" key="4">
    <source>
        <dbReference type="Proteomes" id="UP000834106"/>
    </source>
</evidence>
<feature type="region of interest" description="Disordered" evidence="1">
    <location>
        <begin position="553"/>
        <end position="589"/>
    </location>
</feature>
<evidence type="ECO:0000256" key="1">
    <source>
        <dbReference type="SAM" id="MobiDB-lite"/>
    </source>
</evidence>
<sequence>MEGPCEENLIMEVREEEIISTTSGVSSIRVAYFLRPSVTSIHGPVFDPPVDSVNPTMVDNSVPLKANFVGWRYPKKDWIRWVCRMQSLHHSTWKQVGIHDAIVNSTFKIHRTGDLILGVAEKWCSKTNTFVFPWGEATITLEDMMFLGGFSVLGDSVLVPPGDGEEIIRKLHEARSHIIVGKVQRASQCAWMRKFMDSGSEIEHEAFLAYWLSRFVFPCGHDLVLGTVFPISVHLVRGTKIALAPAVLASIYKNLSLLQEAIVASRKSGIGEGQKKVLKVQVAAPLQLVQVWIWERFPTLSPKPNSVRCGEPRLALWHGLKKMEMENVLDALDHAEESFIWRPYMRALNNSLPDMVYKEKDHWVLVESGLNDKVQGLVRCLRTSELVSLEADCIEKYLPHRVAMQFGMDQDLPGRVARVNGSSDVAWSNYSRTVVDSILYIPARLFESDVTTRYLKWWEKLKFARSGTTKAGKDGKSTSRGSKREELEGLLKINLEDDNLAPPGFPPKSNTVKAGVSGIKDKDTVGKNFQVESIQNIFPQKDPQRKITLSSSDFQGHGISERSKKKLMESSSGTKSDTDALFPPPLGFSPKRARVEAENLGVDDKETGVEVLEGESSENRSEGHAKSCSLTIPEPAGMRLEERICTIEKLCAWLKESLS</sequence>
<protein>
    <recommendedName>
        <fullName evidence="2">Aminotransferase-like plant mobile domain-containing protein</fullName>
    </recommendedName>
</protein>
<keyword evidence="4" id="KW-1185">Reference proteome</keyword>